<reference evidence="13 14" key="1">
    <citation type="submission" date="2015-07" db="EMBL/GenBank/DDBJ databases">
        <authorList>
            <person name="Noorani M."/>
        </authorList>
    </citation>
    <scope>NUCLEOTIDE SEQUENCE [LARGE SCALE GENOMIC DNA]</scope>
    <source>
        <strain evidence="13 14">CECT 5088</strain>
    </source>
</reference>
<comment type="function">
    <text evidence="1 12">Required for the export of heme to the periplasm for the biogenesis of c-type cytochromes.</text>
</comment>
<dbReference type="GO" id="GO:0015886">
    <property type="term" value="P:heme transport"/>
    <property type="evidence" value="ECO:0007669"/>
    <property type="project" value="InterPro"/>
</dbReference>
<evidence type="ECO:0000256" key="12">
    <source>
        <dbReference type="RuleBase" id="RU363101"/>
    </source>
</evidence>
<keyword evidence="7 12" id="KW-0997">Cell inner membrane</keyword>
<evidence type="ECO:0000256" key="11">
    <source>
        <dbReference type="ARBA" id="ARBA00023136"/>
    </source>
</evidence>
<evidence type="ECO:0000256" key="8">
    <source>
        <dbReference type="ARBA" id="ARBA00022692"/>
    </source>
</evidence>
<evidence type="ECO:0000256" key="6">
    <source>
        <dbReference type="ARBA" id="ARBA00022475"/>
    </source>
</evidence>
<protein>
    <recommendedName>
        <fullName evidence="4 12">Heme exporter protein D</fullName>
    </recommendedName>
</protein>
<comment type="subcellular location">
    <subcellularLocation>
        <location evidence="2 12">Cell inner membrane</location>
        <topology evidence="2 12">Single-pass membrane protein</topology>
    </subcellularLocation>
</comment>
<keyword evidence="6 12" id="KW-1003">Cell membrane</keyword>
<evidence type="ECO:0000256" key="7">
    <source>
        <dbReference type="ARBA" id="ARBA00022519"/>
    </source>
</evidence>
<keyword evidence="14" id="KW-1185">Reference proteome</keyword>
<dbReference type="AlphaFoldDB" id="A0A0M6XNS5"/>
<dbReference type="GO" id="GO:0005886">
    <property type="term" value="C:plasma membrane"/>
    <property type="evidence" value="ECO:0007669"/>
    <property type="project" value="UniProtKB-SubCell"/>
</dbReference>
<dbReference type="NCBIfam" id="TIGR03141">
    <property type="entry name" value="cytochro_ccmD"/>
    <property type="match status" value="1"/>
</dbReference>
<name>A0A0M6XNS5_9RHOB</name>
<keyword evidence="11 12" id="KW-0472">Membrane</keyword>
<dbReference type="RefSeq" id="WP_055682284.1">
    <property type="nucleotide sequence ID" value="NZ_CXPG01000016.1"/>
</dbReference>
<comment type="similarity">
    <text evidence="3 12">Belongs to the CcmD/CycX/HelD family.</text>
</comment>
<evidence type="ECO:0000256" key="3">
    <source>
        <dbReference type="ARBA" id="ARBA00008741"/>
    </source>
</evidence>
<proteinExistence type="inferred from homology"/>
<dbReference type="GO" id="GO:0017004">
    <property type="term" value="P:cytochrome complex assembly"/>
    <property type="evidence" value="ECO:0007669"/>
    <property type="project" value="UniProtKB-KW"/>
</dbReference>
<organism evidence="13 14">
    <name type="scientific">Jannaschia rubra</name>
    <dbReference type="NCBI Taxonomy" id="282197"/>
    <lineage>
        <taxon>Bacteria</taxon>
        <taxon>Pseudomonadati</taxon>
        <taxon>Pseudomonadota</taxon>
        <taxon>Alphaproteobacteria</taxon>
        <taxon>Rhodobacterales</taxon>
        <taxon>Roseobacteraceae</taxon>
        <taxon>Jannaschia</taxon>
    </lineage>
</organism>
<dbReference type="Pfam" id="PF04995">
    <property type="entry name" value="CcmD"/>
    <property type="match status" value="1"/>
</dbReference>
<keyword evidence="9 12" id="KW-0201">Cytochrome c-type biogenesis</keyword>
<evidence type="ECO:0000256" key="10">
    <source>
        <dbReference type="ARBA" id="ARBA00022989"/>
    </source>
</evidence>
<accession>A0A0M6XNS5</accession>
<gene>
    <name evidence="13" type="ORF">JAN5088_01598</name>
</gene>
<evidence type="ECO:0000256" key="2">
    <source>
        <dbReference type="ARBA" id="ARBA00004377"/>
    </source>
</evidence>
<keyword evidence="8 12" id="KW-0812">Transmembrane</keyword>
<keyword evidence="10 12" id="KW-1133">Transmembrane helix</keyword>
<dbReference type="EMBL" id="CXPG01000016">
    <property type="protein sequence ID" value="CTQ32826.1"/>
    <property type="molecule type" value="Genomic_DNA"/>
</dbReference>
<dbReference type="Proteomes" id="UP000048908">
    <property type="component" value="Unassembled WGS sequence"/>
</dbReference>
<keyword evidence="5 12" id="KW-0813">Transport</keyword>
<evidence type="ECO:0000256" key="5">
    <source>
        <dbReference type="ARBA" id="ARBA00022448"/>
    </source>
</evidence>
<evidence type="ECO:0000256" key="9">
    <source>
        <dbReference type="ARBA" id="ARBA00022748"/>
    </source>
</evidence>
<evidence type="ECO:0000313" key="14">
    <source>
        <dbReference type="Proteomes" id="UP000048908"/>
    </source>
</evidence>
<evidence type="ECO:0000313" key="13">
    <source>
        <dbReference type="EMBL" id="CTQ32826.1"/>
    </source>
</evidence>
<dbReference type="InterPro" id="IPR007078">
    <property type="entry name" value="Haem_export_protD_CcmD"/>
</dbReference>
<evidence type="ECO:0000256" key="1">
    <source>
        <dbReference type="ARBA" id="ARBA00002442"/>
    </source>
</evidence>
<evidence type="ECO:0000256" key="4">
    <source>
        <dbReference type="ARBA" id="ARBA00016461"/>
    </source>
</evidence>
<sequence>MDLGKYAFDILLAYGLSGILILGLVLQSVLASRAARKRLEEAEK</sequence>
<feature type="transmembrane region" description="Helical" evidence="12">
    <location>
        <begin position="6"/>
        <end position="30"/>
    </location>
</feature>